<comment type="caution">
    <text evidence="5">The sequence shown here is derived from an EMBL/GenBank/DDBJ whole genome shotgun (WGS) entry which is preliminary data.</text>
</comment>
<protein>
    <recommendedName>
        <fullName evidence="4">Abnormal spindle-like microcephaly-associated protein ASH domain-containing protein</fullName>
    </recommendedName>
</protein>
<dbReference type="EMBL" id="BAABIW010000008">
    <property type="protein sequence ID" value="GAA5021067.1"/>
    <property type="molecule type" value="Genomic_DNA"/>
</dbReference>
<feature type="transmembrane region" description="Helical" evidence="3">
    <location>
        <begin position="124"/>
        <end position="142"/>
    </location>
</feature>
<reference evidence="6" key="1">
    <citation type="journal article" date="2019" name="Int. J. Syst. Evol. Microbiol.">
        <title>The Global Catalogue of Microorganisms (GCM) 10K type strain sequencing project: providing services to taxonomists for standard genome sequencing and annotation.</title>
        <authorList>
            <consortium name="The Broad Institute Genomics Platform"/>
            <consortium name="The Broad Institute Genome Sequencing Center for Infectious Disease"/>
            <person name="Wu L."/>
            <person name="Ma J."/>
        </authorList>
    </citation>
    <scope>NUCLEOTIDE SEQUENCE [LARGE SCALE GENOMIC DNA]</scope>
    <source>
        <strain evidence="6">JCM 17687</strain>
    </source>
</reference>
<dbReference type="InterPro" id="IPR013783">
    <property type="entry name" value="Ig-like_fold"/>
</dbReference>
<gene>
    <name evidence="5" type="ORF">GCM10023258_10160</name>
</gene>
<keyword evidence="3" id="KW-0472">Membrane</keyword>
<keyword evidence="6" id="KW-1185">Reference proteome</keyword>
<organism evidence="5 6">
    <name type="scientific">Terrabacter aeriphilus</name>
    <dbReference type="NCBI Taxonomy" id="515662"/>
    <lineage>
        <taxon>Bacteria</taxon>
        <taxon>Bacillati</taxon>
        <taxon>Actinomycetota</taxon>
        <taxon>Actinomycetes</taxon>
        <taxon>Micrococcales</taxon>
        <taxon>Intrasporangiaceae</taxon>
        <taxon>Terrabacter</taxon>
    </lineage>
</organism>
<feature type="transmembrane region" description="Helical" evidence="3">
    <location>
        <begin position="16"/>
        <end position="36"/>
    </location>
</feature>
<sequence>MAVSLRKPSQWQPGTVYMYDVMWIVILIGIAVGYSVQPAWSWLPHWTFAFQNVMPLWVPWAGALGGVTISLVGVVTHTHDWKALEYGYWHLARPFLGAVCGSVAVLIVVLVLRSVDPTVNNQAGTPASIALLSVISFVVGYREETFRTLVKRVVDVILASDTNATVSVALVPATLDFGDSAVNQPKVLMLTVVNAGKDTVHLPANAAVPDPVTGTIVATNIETDLAPSATAEVTVTWTPASLGQDLSTPATTLVLRTDSRTLSCPLNGRAV</sequence>
<dbReference type="Pfam" id="PF15780">
    <property type="entry name" value="ASH"/>
    <property type="match status" value="1"/>
</dbReference>
<dbReference type="Gene3D" id="2.60.40.10">
    <property type="entry name" value="Immunoglobulins"/>
    <property type="match status" value="1"/>
</dbReference>
<keyword evidence="2" id="KW-0963">Cytoplasm</keyword>
<feature type="transmembrane region" description="Helical" evidence="3">
    <location>
        <begin position="95"/>
        <end position="112"/>
    </location>
</feature>
<evidence type="ECO:0000256" key="2">
    <source>
        <dbReference type="ARBA" id="ARBA00022490"/>
    </source>
</evidence>
<evidence type="ECO:0000313" key="6">
    <source>
        <dbReference type="Proteomes" id="UP001500427"/>
    </source>
</evidence>
<accession>A0ABP9J584</accession>
<keyword evidence="3" id="KW-1133">Transmembrane helix</keyword>
<keyword evidence="3" id="KW-0812">Transmembrane</keyword>
<proteinExistence type="predicted"/>
<feature type="domain" description="Abnormal spindle-like microcephaly-associated protein ASH" evidence="4">
    <location>
        <begin position="171"/>
        <end position="244"/>
    </location>
</feature>
<dbReference type="InterPro" id="IPR031549">
    <property type="entry name" value="ASH"/>
</dbReference>
<name>A0ABP9J584_9MICO</name>
<dbReference type="Proteomes" id="UP001500427">
    <property type="component" value="Unassembled WGS sequence"/>
</dbReference>
<evidence type="ECO:0000256" key="3">
    <source>
        <dbReference type="SAM" id="Phobius"/>
    </source>
</evidence>
<feature type="transmembrane region" description="Helical" evidence="3">
    <location>
        <begin position="56"/>
        <end position="75"/>
    </location>
</feature>
<evidence type="ECO:0000256" key="1">
    <source>
        <dbReference type="ARBA" id="ARBA00004496"/>
    </source>
</evidence>
<evidence type="ECO:0000313" key="5">
    <source>
        <dbReference type="EMBL" id="GAA5021067.1"/>
    </source>
</evidence>
<dbReference type="RefSeq" id="WP_345506368.1">
    <property type="nucleotide sequence ID" value="NZ_BAABIW010000008.1"/>
</dbReference>
<evidence type="ECO:0000259" key="4">
    <source>
        <dbReference type="Pfam" id="PF15780"/>
    </source>
</evidence>
<comment type="subcellular location">
    <subcellularLocation>
        <location evidence="1">Cytoplasm</location>
    </subcellularLocation>
</comment>